<evidence type="ECO:0000256" key="3">
    <source>
        <dbReference type="ARBA" id="ARBA00022692"/>
    </source>
</evidence>
<reference evidence="8 9" key="1">
    <citation type="submission" date="2016-11" db="EMBL/GenBank/DDBJ databases">
        <authorList>
            <person name="Jaros S."/>
            <person name="Januszkiewicz K."/>
            <person name="Wedrychowicz H."/>
        </authorList>
    </citation>
    <scope>NUCLEOTIDE SEQUENCE [LARGE SCALE GENOMIC DNA]</scope>
    <source>
        <strain evidence="8 9">DSM 25661</strain>
    </source>
</reference>
<evidence type="ECO:0000256" key="6">
    <source>
        <dbReference type="SAM" id="Phobius"/>
    </source>
</evidence>
<feature type="domain" description="Cardiolipin synthase N-terminal" evidence="7">
    <location>
        <begin position="25"/>
        <end position="66"/>
    </location>
</feature>
<gene>
    <name evidence="8" type="ORF">SAMN05444278_10869</name>
</gene>
<evidence type="ECO:0000256" key="2">
    <source>
        <dbReference type="ARBA" id="ARBA00022475"/>
    </source>
</evidence>
<evidence type="ECO:0000313" key="9">
    <source>
        <dbReference type="Proteomes" id="UP000184462"/>
    </source>
</evidence>
<dbReference type="STRING" id="1155689.SAMN05444278_10869"/>
<protein>
    <submittedName>
        <fullName evidence="8">Phospholipase_D-nuclease N-terminal</fullName>
    </submittedName>
</protein>
<evidence type="ECO:0000256" key="1">
    <source>
        <dbReference type="ARBA" id="ARBA00004651"/>
    </source>
</evidence>
<keyword evidence="9" id="KW-1185">Reference proteome</keyword>
<evidence type="ECO:0000259" key="7">
    <source>
        <dbReference type="Pfam" id="PF13396"/>
    </source>
</evidence>
<keyword evidence="2" id="KW-1003">Cell membrane</keyword>
<dbReference type="EMBL" id="FQTW01000008">
    <property type="protein sequence ID" value="SHE91034.1"/>
    <property type="molecule type" value="Genomic_DNA"/>
</dbReference>
<accession>A0A1M4XBX7</accession>
<comment type="subcellular location">
    <subcellularLocation>
        <location evidence="1">Cell membrane</location>
        <topology evidence="1">Multi-pass membrane protein</topology>
    </subcellularLocation>
</comment>
<keyword evidence="4 6" id="KW-1133">Transmembrane helix</keyword>
<keyword evidence="5 6" id="KW-0472">Membrane</keyword>
<proteinExistence type="predicted"/>
<dbReference type="InterPro" id="IPR027379">
    <property type="entry name" value="CLS_N"/>
</dbReference>
<feature type="transmembrane region" description="Helical" evidence="6">
    <location>
        <begin position="45"/>
        <end position="64"/>
    </location>
</feature>
<keyword evidence="3 6" id="KW-0812">Transmembrane</keyword>
<feature type="transmembrane region" description="Helical" evidence="6">
    <location>
        <begin position="12"/>
        <end position="33"/>
    </location>
</feature>
<dbReference type="GO" id="GO:0005886">
    <property type="term" value="C:plasma membrane"/>
    <property type="evidence" value="ECO:0007669"/>
    <property type="project" value="UniProtKB-SubCell"/>
</dbReference>
<dbReference type="Proteomes" id="UP000184462">
    <property type="component" value="Unassembled WGS sequence"/>
</dbReference>
<sequence>MDLFLKDFSFNLLIWQFLLLSTFLFWLFCLYDVLKSKFKANEKLIWTLVVIFIPFLGSIFYLAIGRQHKL</sequence>
<evidence type="ECO:0000256" key="4">
    <source>
        <dbReference type="ARBA" id="ARBA00022989"/>
    </source>
</evidence>
<dbReference type="OrthoDB" id="1123412at2"/>
<dbReference type="AlphaFoldDB" id="A0A1M4XBX7"/>
<name>A0A1M4XBX7_9FLAO</name>
<evidence type="ECO:0000313" key="8">
    <source>
        <dbReference type="EMBL" id="SHE91034.1"/>
    </source>
</evidence>
<evidence type="ECO:0000256" key="5">
    <source>
        <dbReference type="ARBA" id="ARBA00023136"/>
    </source>
</evidence>
<dbReference type="Pfam" id="PF13396">
    <property type="entry name" value="PLDc_N"/>
    <property type="match status" value="1"/>
</dbReference>
<organism evidence="8 9">
    <name type="scientific">Psychroflexus salarius</name>
    <dbReference type="NCBI Taxonomy" id="1155689"/>
    <lineage>
        <taxon>Bacteria</taxon>
        <taxon>Pseudomonadati</taxon>
        <taxon>Bacteroidota</taxon>
        <taxon>Flavobacteriia</taxon>
        <taxon>Flavobacteriales</taxon>
        <taxon>Flavobacteriaceae</taxon>
        <taxon>Psychroflexus</taxon>
    </lineage>
</organism>
<dbReference type="RefSeq" id="WP_073193447.1">
    <property type="nucleotide sequence ID" value="NZ_FQTW01000008.1"/>
</dbReference>